<accession>W3X026</accession>
<evidence type="ECO:0000259" key="3">
    <source>
        <dbReference type="Pfam" id="PF05368"/>
    </source>
</evidence>
<feature type="domain" description="NmrA-like" evidence="3">
    <location>
        <begin position="7"/>
        <end position="269"/>
    </location>
</feature>
<protein>
    <recommendedName>
        <fullName evidence="3">NmrA-like domain-containing protein</fullName>
    </recommendedName>
</protein>
<dbReference type="RefSeq" id="XP_007835994.1">
    <property type="nucleotide sequence ID" value="XM_007837803.1"/>
</dbReference>
<name>W3X026_PESFW</name>
<dbReference type="GeneID" id="19274235"/>
<evidence type="ECO:0000313" key="4">
    <source>
        <dbReference type="EMBL" id="ETS79369.1"/>
    </source>
</evidence>
<dbReference type="InParanoid" id="W3X026"/>
<dbReference type="Pfam" id="PF05368">
    <property type="entry name" value="NmrA"/>
    <property type="match status" value="1"/>
</dbReference>
<dbReference type="CDD" id="cd05251">
    <property type="entry name" value="NmrA_like_SDR_a"/>
    <property type="match status" value="1"/>
</dbReference>
<dbReference type="Gene3D" id="3.90.25.10">
    <property type="entry name" value="UDP-galactose 4-epimerase, domain 1"/>
    <property type="match status" value="1"/>
</dbReference>
<keyword evidence="5" id="KW-1185">Reference proteome</keyword>
<reference evidence="5" key="1">
    <citation type="journal article" date="2015" name="BMC Genomics">
        <title>Genomic and transcriptomic analysis of the endophytic fungus Pestalotiopsis fici reveals its lifestyle and high potential for synthesis of natural products.</title>
        <authorList>
            <person name="Wang X."/>
            <person name="Zhang X."/>
            <person name="Liu L."/>
            <person name="Xiang M."/>
            <person name="Wang W."/>
            <person name="Sun X."/>
            <person name="Che Y."/>
            <person name="Guo L."/>
            <person name="Liu G."/>
            <person name="Guo L."/>
            <person name="Wang C."/>
            <person name="Yin W.B."/>
            <person name="Stadler M."/>
            <person name="Zhang X."/>
            <person name="Liu X."/>
        </authorList>
    </citation>
    <scope>NUCLEOTIDE SEQUENCE [LARGE SCALE GENOMIC DNA]</scope>
    <source>
        <strain evidence="5">W106-1 / CGMCC3.15140</strain>
    </source>
</reference>
<gene>
    <name evidence="4" type="ORF">PFICI_09222</name>
</gene>
<evidence type="ECO:0000256" key="1">
    <source>
        <dbReference type="ARBA" id="ARBA00006328"/>
    </source>
</evidence>
<dbReference type="InterPro" id="IPR051164">
    <property type="entry name" value="NmrA-like_oxidored"/>
</dbReference>
<sequence>MSHLEQSRTIVVVGATGNQGSGVVRSLLTSTTASWRVRALTRDPSSAKSQAFLSANQTPDDRLVLVSGHVYDRASLISAFTGAYGVFAVTSEVYPFKVLEKEEEMMHEIDAGRNMVDAAKECGVKHFVFSTLPDMVKTTGGRYPGIHHMNNKHAIEQLARKELDGYTGLIPGYFYTNLAWPQYSQRREDGVVCFVAPIPGGQVTQWTDPTYDMGIFAAKVFELGVPRTKDRNFLVLSPRITADEMASTFTRVTGQPAVHVPNTADEFADMTAPFVGPAFREDAKQMMEWAAVTPTDKVCFGAMDPQDDDSYEVLGVRASTFEDFLLRSGWKGPE</sequence>
<dbReference type="Gene3D" id="3.40.50.720">
    <property type="entry name" value="NAD(P)-binding Rossmann-like Domain"/>
    <property type="match status" value="1"/>
</dbReference>
<dbReference type="Proteomes" id="UP000030651">
    <property type="component" value="Unassembled WGS sequence"/>
</dbReference>
<organism evidence="4 5">
    <name type="scientific">Pestalotiopsis fici (strain W106-1 / CGMCC3.15140)</name>
    <dbReference type="NCBI Taxonomy" id="1229662"/>
    <lineage>
        <taxon>Eukaryota</taxon>
        <taxon>Fungi</taxon>
        <taxon>Dikarya</taxon>
        <taxon>Ascomycota</taxon>
        <taxon>Pezizomycotina</taxon>
        <taxon>Sordariomycetes</taxon>
        <taxon>Xylariomycetidae</taxon>
        <taxon>Amphisphaeriales</taxon>
        <taxon>Sporocadaceae</taxon>
        <taxon>Pestalotiopsis</taxon>
    </lineage>
</organism>
<dbReference type="EMBL" id="KI912114">
    <property type="protein sequence ID" value="ETS79369.1"/>
    <property type="molecule type" value="Genomic_DNA"/>
</dbReference>
<dbReference type="InterPro" id="IPR008030">
    <property type="entry name" value="NmrA-like"/>
</dbReference>
<keyword evidence="2" id="KW-0521">NADP</keyword>
<comment type="similarity">
    <text evidence="1">Belongs to the NmrA-type oxidoreductase family.</text>
</comment>
<dbReference type="HOGENOM" id="CLU_007383_8_1_1"/>
<dbReference type="KEGG" id="pfy:PFICI_09222"/>
<dbReference type="OrthoDB" id="3358371at2759"/>
<dbReference type="STRING" id="1229662.W3X026"/>
<evidence type="ECO:0000313" key="5">
    <source>
        <dbReference type="Proteomes" id="UP000030651"/>
    </source>
</evidence>
<dbReference type="PANTHER" id="PTHR42748">
    <property type="entry name" value="NITROGEN METABOLITE REPRESSION PROTEIN NMRA FAMILY MEMBER"/>
    <property type="match status" value="1"/>
</dbReference>
<dbReference type="OMA" id="IHHMNNK"/>
<dbReference type="AlphaFoldDB" id="W3X026"/>
<proteinExistence type="inferred from homology"/>
<dbReference type="InterPro" id="IPR036291">
    <property type="entry name" value="NAD(P)-bd_dom_sf"/>
</dbReference>
<evidence type="ECO:0000256" key="2">
    <source>
        <dbReference type="ARBA" id="ARBA00022857"/>
    </source>
</evidence>
<dbReference type="eggNOG" id="ENOG502SK6T">
    <property type="taxonomic scope" value="Eukaryota"/>
</dbReference>
<dbReference type="PANTHER" id="PTHR42748:SF7">
    <property type="entry name" value="NMRA LIKE REDOX SENSOR 1-RELATED"/>
    <property type="match status" value="1"/>
</dbReference>
<dbReference type="SUPFAM" id="SSF51735">
    <property type="entry name" value="NAD(P)-binding Rossmann-fold domains"/>
    <property type="match status" value="1"/>
</dbReference>